<dbReference type="GO" id="GO:0000976">
    <property type="term" value="F:transcription cis-regulatory region binding"/>
    <property type="evidence" value="ECO:0007669"/>
    <property type="project" value="TreeGrafter"/>
</dbReference>
<sequence length="320" mass="36432">MNTTTCVYEEKKVIHELTQGIQMAKQLKLNLHSPEARDFLIKQILSSYENALFVLKSGDFARQSPAPAQSMPESSIFTGCEEFEFGKPFMIQQGQNIISQKRKRSTTWEDEVRVCNENGLEDNTNDSYHWRKYGHKEISGSKFPRCYYKCSYRKVQKCMATKQVQRTDEDPAIFNIAYKGKHTCNLGVKSSSPVPLPPLPKEHEITPTHQHHQLSPPNPGEMLSILKANLSVDTTDLSGDTVPSPFSFHLTSSGLMEDFDQFHFPNQYDDELWQAYSSAFISPATSESNIFTEWGSSSSLDFMADPTHVDADFDFRNNLF</sequence>
<dbReference type="PROSITE" id="PS50811">
    <property type="entry name" value="WRKY"/>
    <property type="match status" value="1"/>
</dbReference>
<dbReference type="InterPro" id="IPR044810">
    <property type="entry name" value="WRKY_plant"/>
</dbReference>
<evidence type="ECO:0000259" key="6">
    <source>
        <dbReference type="PROSITE" id="PS50811"/>
    </source>
</evidence>
<proteinExistence type="predicted"/>
<evidence type="ECO:0000313" key="7">
    <source>
        <dbReference type="EMBL" id="KAK1436143.1"/>
    </source>
</evidence>
<keyword evidence="2" id="KW-0805">Transcription regulation</keyword>
<accession>A0AAD8P7A2</accession>
<evidence type="ECO:0000256" key="3">
    <source>
        <dbReference type="ARBA" id="ARBA00023125"/>
    </source>
</evidence>
<dbReference type="SUPFAM" id="SSF118290">
    <property type="entry name" value="WRKY DNA-binding domain"/>
    <property type="match status" value="1"/>
</dbReference>
<comment type="caution">
    <text evidence="7">The sequence shown here is derived from an EMBL/GenBank/DDBJ whole genome shotgun (WGS) entry which is preliminary data.</text>
</comment>
<evidence type="ECO:0000256" key="2">
    <source>
        <dbReference type="ARBA" id="ARBA00023015"/>
    </source>
</evidence>
<dbReference type="Gene3D" id="2.20.25.80">
    <property type="entry name" value="WRKY domain"/>
    <property type="match status" value="1"/>
</dbReference>
<protein>
    <recommendedName>
        <fullName evidence="6">WRKY domain-containing protein</fullName>
    </recommendedName>
</protein>
<dbReference type="Pfam" id="PF03106">
    <property type="entry name" value="WRKY"/>
    <property type="match status" value="1"/>
</dbReference>
<dbReference type="Proteomes" id="UP001229421">
    <property type="component" value="Unassembled WGS sequence"/>
</dbReference>
<feature type="domain" description="WRKY" evidence="6">
    <location>
        <begin position="119"/>
        <end position="187"/>
    </location>
</feature>
<dbReference type="GO" id="GO:0005634">
    <property type="term" value="C:nucleus"/>
    <property type="evidence" value="ECO:0007669"/>
    <property type="project" value="UniProtKB-SubCell"/>
</dbReference>
<keyword evidence="3" id="KW-0238">DNA-binding</keyword>
<keyword evidence="4" id="KW-0804">Transcription</keyword>
<reference evidence="7" key="1">
    <citation type="journal article" date="2023" name="bioRxiv">
        <title>Improved chromosome-level genome assembly for marigold (Tagetes erecta).</title>
        <authorList>
            <person name="Jiang F."/>
            <person name="Yuan L."/>
            <person name="Wang S."/>
            <person name="Wang H."/>
            <person name="Xu D."/>
            <person name="Wang A."/>
            <person name="Fan W."/>
        </authorList>
    </citation>
    <scope>NUCLEOTIDE SEQUENCE</scope>
    <source>
        <strain evidence="7">WSJ</strain>
        <tissue evidence="7">Leaf</tissue>
    </source>
</reference>
<keyword evidence="8" id="KW-1185">Reference proteome</keyword>
<organism evidence="7 8">
    <name type="scientific">Tagetes erecta</name>
    <name type="common">African marigold</name>
    <dbReference type="NCBI Taxonomy" id="13708"/>
    <lineage>
        <taxon>Eukaryota</taxon>
        <taxon>Viridiplantae</taxon>
        <taxon>Streptophyta</taxon>
        <taxon>Embryophyta</taxon>
        <taxon>Tracheophyta</taxon>
        <taxon>Spermatophyta</taxon>
        <taxon>Magnoliopsida</taxon>
        <taxon>eudicotyledons</taxon>
        <taxon>Gunneridae</taxon>
        <taxon>Pentapetalae</taxon>
        <taxon>asterids</taxon>
        <taxon>campanulids</taxon>
        <taxon>Asterales</taxon>
        <taxon>Asteraceae</taxon>
        <taxon>Asteroideae</taxon>
        <taxon>Heliantheae alliance</taxon>
        <taxon>Tageteae</taxon>
        <taxon>Tagetes</taxon>
    </lineage>
</organism>
<name>A0AAD8P7A2_TARER</name>
<dbReference type="EMBL" id="JAUHHV010000001">
    <property type="protein sequence ID" value="KAK1436143.1"/>
    <property type="molecule type" value="Genomic_DNA"/>
</dbReference>
<dbReference type="GO" id="GO:0003700">
    <property type="term" value="F:DNA-binding transcription factor activity"/>
    <property type="evidence" value="ECO:0007669"/>
    <property type="project" value="InterPro"/>
</dbReference>
<dbReference type="InterPro" id="IPR003657">
    <property type="entry name" value="WRKY_dom"/>
</dbReference>
<keyword evidence="5" id="KW-0539">Nucleus</keyword>
<gene>
    <name evidence="7" type="ORF">QVD17_01919</name>
</gene>
<dbReference type="SMART" id="SM00774">
    <property type="entry name" value="WRKY"/>
    <property type="match status" value="1"/>
</dbReference>
<comment type="subcellular location">
    <subcellularLocation>
        <location evidence="1">Nucleus</location>
    </subcellularLocation>
</comment>
<dbReference type="PANTHER" id="PTHR32096">
    <property type="entry name" value="WRKY TRANSCRIPTION FACTOR 30-RELATED-RELATED"/>
    <property type="match status" value="1"/>
</dbReference>
<dbReference type="AlphaFoldDB" id="A0AAD8P7A2"/>
<dbReference type="InterPro" id="IPR036576">
    <property type="entry name" value="WRKY_dom_sf"/>
</dbReference>
<evidence type="ECO:0000256" key="4">
    <source>
        <dbReference type="ARBA" id="ARBA00023163"/>
    </source>
</evidence>
<evidence type="ECO:0000313" key="8">
    <source>
        <dbReference type="Proteomes" id="UP001229421"/>
    </source>
</evidence>
<evidence type="ECO:0000256" key="5">
    <source>
        <dbReference type="ARBA" id="ARBA00023242"/>
    </source>
</evidence>
<dbReference type="PANTHER" id="PTHR32096:SF36">
    <property type="entry name" value="WRKY TRANSCRIPTION FACTOR 41-RELATED"/>
    <property type="match status" value="1"/>
</dbReference>
<evidence type="ECO:0000256" key="1">
    <source>
        <dbReference type="ARBA" id="ARBA00004123"/>
    </source>
</evidence>